<dbReference type="InterPro" id="IPR001810">
    <property type="entry name" value="F-box_dom"/>
</dbReference>
<comment type="caution">
    <text evidence="3">The sequence shown here is derived from an EMBL/GenBank/DDBJ whole genome shotgun (WGS) entry which is preliminary data.</text>
</comment>
<dbReference type="Proteomes" id="UP001221757">
    <property type="component" value="Unassembled WGS sequence"/>
</dbReference>
<feature type="region of interest" description="Disordered" evidence="1">
    <location>
        <begin position="292"/>
        <end position="311"/>
    </location>
</feature>
<evidence type="ECO:0000256" key="1">
    <source>
        <dbReference type="SAM" id="MobiDB-lite"/>
    </source>
</evidence>
<dbReference type="Gene3D" id="1.20.1280.50">
    <property type="match status" value="1"/>
</dbReference>
<gene>
    <name evidence="3" type="ORF">B0H17DRAFT_1086275</name>
</gene>
<accession>A0AAD7CYF2</accession>
<dbReference type="AlphaFoldDB" id="A0AAD7CYF2"/>
<proteinExistence type="predicted"/>
<evidence type="ECO:0000313" key="4">
    <source>
        <dbReference type="Proteomes" id="UP001221757"/>
    </source>
</evidence>
<sequence>MTALAQAADGVHSCAALDSLPPELLIEIFVLCTTRADPLAPLNLGLVSSLWRRVVQSSPRIWQHIYLDDHSTITSSHAQAAIWTRQSAPLWFDVHLHATQSSIVLPLLSPFLPLMDRWRHFAMTGKREEFVDLSGSLPTCIDPLVIAIEDPDQLEPHEHVTFTSAAPPWLTMNVWVAELPKAPSLVPLRFTSIVMSEHSLAIHTQPRSILEFLSACPQLEAFFFTGWQHDDEILSAPLPVARLPALQTLHIRSTCGTRSILSFIDAPRLTELYLAQLNVDFEFANSDYFQEDGDSDDEANDFSRSQSSDRATGMGLRQLILRSNPPLRILDMDWSDMRTKDFKFAFSRLGTLEQFYIVASDMSDKVVELLRPFAPAPNEQARVRLPRLKCLELSNCNELSGAVLLDVFSERVRFTDGLPAWEANTLREVMIADCNGFKPQHAELLRKDLGDRLKLG</sequence>
<dbReference type="InterPro" id="IPR036047">
    <property type="entry name" value="F-box-like_dom_sf"/>
</dbReference>
<evidence type="ECO:0000259" key="2">
    <source>
        <dbReference type="Pfam" id="PF12937"/>
    </source>
</evidence>
<dbReference type="Pfam" id="PF12937">
    <property type="entry name" value="F-box-like"/>
    <property type="match status" value="1"/>
</dbReference>
<feature type="domain" description="F-box" evidence="2">
    <location>
        <begin position="17"/>
        <end position="67"/>
    </location>
</feature>
<keyword evidence="4" id="KW-1185">Reference proteome</keyword>
<protein>
    <recommendedName>
        <fullName evidence="2">F-box domain-containing protein</fullName>
    </recommendedName>
</protein>
<name>A0AAD7CYF2_MYCRO</name>
<dbReference type="InterPro" id="IPR032675">
    <property type="entry name" value="LRR_dom_sf"/>
</dbReference>
<dbReference type="SUPFAM" id="SSF52047">
    <property type="entry name" value="RNI-like"/>
    <property type="match status" value="1"/>
</dbReference>
<dbReference type="EMBL" id="JARKIE010000183">
    <property type="protein sequence ID" value="KAJ7670267.1"/>
    <property type="molecule type" value="Genomic_DNA"/>
</dbReference>
<dbReference type="SUPFAM" id="SSF81383">
    <property type="entry name" value="F-box domain"/>
    <property type="match status" value="1"/>
</dbReference>
<organism evidence="3 4">
    <name type="scientific">Mycena rosella</name>
    <name type="common">Pink bonnet</name>
    <name type="synonym">Agaricus rosellus</name>
    <dbReference type="NCBI Taxonomy" id="1033263"/>
    <lineage>
        <taxon>Eukaryota</taxon>
        <taxon>Fungi</taxon>
        <taxon>Dikarya</taxon>
        <taxon>Basidiomycota</taxon>
        <taxon>Agaricomycotina</taxon>
        <taxon>Agaricomycetes</taxon>
        <taxon>Agaricomycetidae</taxon>
        <taxon>Agaricales</taxon>
        <taxon>Marasmiineae</taxon>
        <taxon>Mycenaceae</taxon>
        <taxon>Mycena</taxon>
    </lineage>
</organism>
<reference evidence="3" key="1">
    <citation type="submission" date="2023-03" db="EMBL/GenBank/DDBJ databases">
        <title>Massive genome expansion in bonnet fungi (Mycena s.s.) driven by repeated elements and novel gene families across ecological guilds.</title>
        <authorList>
            <consortium name="Lawrence Berkeley National Laboratory"/>
            <person name="Harder C.B."/>
            <person name="Miyauchi S."/>
            <person name="Viragh M."/>
            <person name="Kuo A."/>
            <person name="Thoen E."/>
            <person name="Andreopoulos B."/>
            <person name="Lu D."/>
            <person name="Skrede I."/>
            <person name="Drula E."/>
            <person name="Henrissat B."/>
            <person name="Morin E."/>
            <person name="Kohler A."/>
            <person name="Barry K."/>
            <person name="LaButti K."/>
            <person name="Morin E."/>
            <person name="Salamov A."/>
            <person name="Lipzen A."/>
            <person name="Mereny Z."/>
            <person name="Hegedus B."/>
            <person name="Baldrian P."/>
            <person name="Stursova M."/>
            <person name="Weitz H."/>
            <person name="Taylor A."/>
            <person name="Grigoriev I.V."/>
            <person name="Nagy L.G."/>
            <person name="Martin F."/>
            <person name="Kauserud H."/>
        </authorList>
    </citation>
    <scope>NUCLEOTIDE SEQUENCE</scope>
    <source>
        <strain evidence="3">CBHHK067</strain>
    </source>
</reference>
<dbReference type="Gene3D" id="3.80.10.10">
    <property type="entry name" value="Ribonuclease Inhibitor"/>
    <property type="match status" value="1"/>
</dbReference>
<evidence type="ECO:0000313" key="3">
    <source>
        <dbReference type="EMBL" id="KAJ7670267.1"/>
    </source>
</evidence>